<dbReference type="EMBL" id="MPUH01000166">
    <property type="protein sequence ID" value="OMJ87873.1"/>
    <property type="molecule type" value="Genomic_DNA"/>
</dbReference>
<dbReference type="Proteomes" id="UP000187209">
    <property type="component" value="Unassembled WGS sequence"/>
</dbReference>
<evidence type="ECO:0000313" key="2">
    <source>
        <dbReference type="EMBL" id="OMJ87873.1"/>
    </source>
</evidence>
<protein>
    <submittedName>
        <fullName evidence="2">Uncharacterized protein</fullName>
    </submittedName>
</protein>
<organism evidence="2 3">
    <name type="scientific">Stentor coeruleus</name>
    <dbReference type="NCBI Taxonomy" id="5963"/>
    <lineage>
        <taxon>Eukaryota</taxon>
        <taxon>Sar</taxon>
        <taxon>Alveolata</taxon>
        <taxon>Ciliophora</taxon>
        <taxon>Postciliodesmatophora</taxon>
        <taxon>Heterotrichea</taxon>
        <taxon>Heterotrichida</taxon>
        <taxon>Stentoridae</taxon>
        <taxon>Stentor</taxon>
    </lineage>
</organism>
<accession>A0A1R2CFU6</accession>
<name>A0A1R2CFU6_9CILI</name>
<comment type="caution">
    <text evidence="2">The sequence shown here is derived from an EMBL/GenBank/DDBJ whole genome shotgun (WGS) entry which is preliminary data.</text>
</comment>
<evidence type="ECO:0000256" key="1">
    <source>
        <dbReference type="SAM" id="Coils"/>
    </source>
</evidence>
<dbReference type="OrthoDB" id="323959at2759"/>
<feature type="coiled-coil region" evidence="1">
    <location>
        <begin position="133"/>
        <end position="167"/>
    </location>
</feature>
<sequence>MNFDERDSHWESLLQDKANLSQSFMKDTCCKTCLCLELLKLSACTDSCYRPQEEADLVTRLLSGILDPDTFATITDKLRQHFSNLSYVSTLQEKITDLELSVKRQSQKMIDLNISSHIEKLNKADKAVDSSKLESLIKRIESYEETLTHLRKENEELRGQLKKAISIYEESVNANRKSAGDLRVELEFIREEQNKLRNFADTISKSINDNSVSLKEVKNIKENPRDEGEFKAFKLQIAEEVKDFNEKTQATIKKIQDSGFESEKKIDETWSQIQDLKKEHESIVNWQKECKTLSRHSSHLLTAADSVFSSLQQMQEFVQFLDSRLEALKKDIEIRIPEKKPSGEEPYNPSIYSSN</sequence>
<dbReference type="AlphaFoldDB" id="A0A1R2CFU6"/>
<gene>
    <name evidence="2" type="ORF">SteCoe_10359</name>
</gene>
<reference evidence="2 3" key="1">
    <citation type="submission" date="2016-11" db="EMBL/GenBank/DDBJ databases">
        <title>The macronuclear genome of Stentor coeruleus: a giant cell with tiny introns.</title>
        <authorList>
            <person name="Slabodnick M."/>
            <person name="Ruby J.G."/>
            <person name="Reiff S.B."/>
            <person name="Swart E.C."/>
            <person name="Gosai S."/>
            <person name="Prabakaran S."/>
            <person name="Witkowska E."/>
            <person name="Larue G.E."/>
            <person name="Fisher S."/>
            <person name="Freeman R.M."/>
            <person name="Gunawardena J."/>
            <person name="Chu W."/>
            <person name="Stover N.A."/>
            <person name="Gregory B.D."/>
            <person name="Nowacki M."/>
            <person name="Derisi J."/>
            <person name="Roy S.W."/>
            <person name="Marshall W.F."/>
            <person name="Sood P."/>
        </authorList>
    </citation>
    <scope>NUCLEOTIDE SEQUENCE [LARGE SCALE GENOMIC DNA]</scope>
    <source>
        <strain evidence="2">WM001</strain>
    </source>
</reference>
<keyword evidence="3" id="KW-1185">Reference proteome</keyword>
<evidence type="ECO:0000313" key="3">
    <source>
        <dbReference type="Proteomes" id="UP000187209"/>
    </source>
</evidence>
<proteinExistence type="predicted"/>
<keyword evidence="1" id="KW-0175">Coiled coil</keyword>